<feature type="non-terminal residue" evidence="2">
    <location>
        <position position="1"/>
    </location>
</feature>
<dbReference type="AlphaFoldDB" id="A0A146KDW5"/>
<name>A0A146KDW5_9EUKA</name>
<proteinExistence type="predicted"/>
<sequence length="229" mass="27013">YLKLRHYRDTLPSNIFLKTDFDELNFSVICEDSINQFFQIPNTITLFIQLTNQLKQDILKFEPLKSISFLAKHFNEILKMLPSPDLVTEIQHFNLLVKLPEQVKNKPLQEIIAKDRTNAYRMLQYKDGIQEQLMFGIVLSVRRDGASKQWEQSFKKFPRKIFIDENTKITHAMKLIEDTNIQQNYEKLSQQQKSSDNMDKKLTDIENQQDQEQMESKAQINTSTHATLI</sequence>
<organism evidence="2">
    <name type="scientific">Trepomonas sp. PC1</name>
    <dbReference type="NCBI Taxonomy" id="1076344"/>
    <lineage>
        <taxon>Eukaryota</taxon>
        <taxon>Metamonada</taxon>
        <taxon>Diplomonadida</taxon>
        <taxon>Hexamitidae</taxon>
        <taxon>Hexamitinae</taxon>
        <taxon>Trepomonas</taxon>
    </lineage>
</organism>
<evidence type="ECO:0000256" key="1">
    <source>
        <dbReference type="SAM" id="MobiDB-lite"/>
    </source>
</evidence>
<reference evidence="2" key="1">
    <citation type="submission" date="2015-07" db="EMBL/GenBank/DDBJ databases">
        <title>Adaptation to a free-living lifestyle via gene acquisitions in the diplomonad Trepomonas sp. PC1.</title>
        <authorList>
            <person name="Xu F."/>
            <person name="Jerlstrom-Hultqvist J."/>
            <person name="Kolisko M."/>
            <person name="Simpson A.G.B."/>
            <person name="Roger A.J."/>
            <person name="Svard S.G."/>
            <person name="Andersson J.O."/>
        </authorList>
    </citation>
    <scope>NUCLEOTIDE SEQUENCE</scope>
    <source>
        <strain evidence="2">PC1</strain>
    </source>
</reference>
<evidence type="ECO:0000313" key="2">
    <source>
        <dbReference type="EMBL" id="JAP94104.1"/>
    </source>
</evidence>
<feature type="non-terminal residue" evidence="2">
    <location>
        <position position="229"/>
    </location>
</feature>
<dbReference type="EMBL" id="GDID01002502">
    <property type="protein sequence ID" value="JAP94104.1"/>
    <property type="molecule type" value="Transcribed_RNA"/>
</dbReference>
<protein>
    <submittedName>
        <fullName evidence="2">Dynein heavy chain</fullName>
    </submittedName>
</protein>
<accession>A0A146KDW5</accession>
<feature type="region of interest" description="Disordered" evidence="1">
    <location>
        <begin position="208"/>
        <end position="229"/>
    </location>
</feature>
<feature type="compositionally biased region" description="Polar residues" evidence="1">
    <location>
        <begin position="214"/>
        <end position="229"/>
    </location>
</feature>
<gene>
    <name evidence="2" type="ORF">TPC1_13363</name>
</gene>